<name>A0ACB8K0Q2_CITSI</name>
<protein>
    <submittedName>
        <fullName evidence="1">Pre-mRNA cleavage complex 2 Pcf11-like protein</fullName>
    </submittedName>
</protein>
<evidence type="ECO:0000313" key="1">
    <source>
        <dbReference type="EMBL" id="KAH9738408.1"/>
    </source>
</evidence>
<reference evidence="2" key="1">
    <citation type="journal article" date="2023" name="Hortic. Res.">
        <title>A chromosome-level phased genome enabling allele-level studies in sweet orange: a case study on citrus Huanglongbing tolerance.</title>
        <authorList>
            <person name="Wu B."/>
            <person name="Yu Q."/>
            <person name="Deng Z."/>
            <person name="Duan Y."/>
            <person name="Luo F."/>
            <person name="Gmitter F. Jr."/>
        </authorList>
    </citation>
    <scope>NUCLEOTIDE SEQUENCE [LARGE SCALE GENOMIC DNA]</scope>
    <source>
        <strain evidence="2">cv. Valencia</strain>
    </source>
</reference>
<comment type="caution">
    <text evidence="1">The sequence shown here is derived from an EMBL/GenBank/DDBJ whole genome shotgun (WGS) entry which is preliminary data.</text>
</comment>
<dbReference type="EMBL" id="CM039175">
    <property type="protein sequence ID" value="KAH9738408.1"/>
    <property type="molecule type" value="Genomic_DNA"/>
</dbReference>
<proteinExistence type="predicted"/>
<organism evidence="1 2">
    <name type="scientific">Citrus sinensis</name>
    <name type="common">Sweet orange</name>
    <name type="synonym">Citrus aurantium var. sinensis</name>
    <dbReference type="NCBI Taxonomy" id="2711"/>
    <lineage>
        <taxon>Eukaryota</taxon>
        <taxon>Viridiplantae</taxon>
        <taxon>Streptophyta</taxon>
        <taxon>Embryophyta</taxon>
        <taxon>Tracheophyta</taxon>
        <taxon>Spermatophyta</taxon>
        <taxon>Magnoliopsida</taxon>
        <taxon>eudicotyledons</taxon>
        <taxon>Gunneridae</taxon>
        <taxon>Pentapetalae</taxon>
        <taxon>rosids</taxon>
        <taxon>malvids</taxon>
        <taxon>Sapindales</taxon>
        <taxon>Rutaceae</taxon>
        <taxon>Aurantioideae</taxon>
        <taxon>Citrus</taxon>
    </lineage>
</organism>
<sequence length="1079" mass="116019">MENPRRPFDRSREHGLVKKPRLTEDPTRPFTQRSALAAAAPRYNSAPRDSDVEERGGGAYQPQQPHHELVSQYKKALAELTFNSKPIITNLTIIAGENVHAAKAIAATICANILEVPSDQKLPSLYLLDSIVKNIASDYIKYFAARLPEVFCKAYRQVDAAVRSSMRHLFGTWKGVFPPMTLQIIEKELGFTSVVNGSSSGATTSRHDSQSQRPPHSIHVNPKYLERQRLQQTSRAKGLVNDMNGAVASSTVDAERPDRASSMSASRPWVDPTVKMQHSQRDALSEPIHEKNIGAYGDYDYGSELSRSSGLGSGRTTGRVSDQGYEKPWYGSGSNISETIAGQRNGFNKKQGFPNYSASKSANAAAHLQQVQSIPKSSSSGLSSWKNSEEEEFMWDMHPRTSDHDAANISKNSRKDHLAVDGPEKLFADLHYSLQELDNHLRKPQGIHDVSSSFDRETSSDSLSTEQKDQAAYRHQMPSPWQLKEADGLIAATLGGFPASSSSSLARTGGHPPVVSSHIGTSGFGTLASSASGSTGSLATQRFQSARAGSPSGHSPMHHHSPSPSVPAHHPRQNMQNCTDRDYPHAQPLSRPDLKTSSFPGLVSSGPRGHSTKDSPSILHPNSQLGNLQKVQPQDLKGSSPAVTSFQLNCQSQKPLLPQVSNFGAPSTKEAVSDHSNPLDAEGLGQSGTSSLLASVLKSGILNSSITDGLANRALKEVGQIPLQLDIQPPLPSGPPPPSLLTSSGARVGSGSLSGPSQEDPPATMTSSQRTVEQPPLPPGPPPSSLASSTSPKASSVESKTSNPISNLLSTLVAKGLISASKTEPPSHTTPQVTSRMQNESPGISSSSPATVSSVPNLLPIPPSSTVDETSLPAPAGESSFALSESTTVETQNLIGLKFKPDVIREFHESVIKRLFDGFPHLCSICGLRLKLQEQLDRHLEWHALRKPGLDDVDKISRRWYANSDDWVAGKAGLPLGLESISCMEDSGKTIDEGEPMVPADDNQCACVMCGELFEDCYNQARGEWMFKAAVYMMIPSGNGEVGTTNESSAKGPIVHGNCISENSVHDLRVISKVKVVRY</sequence>
<accession>A0ACB8K0Q2</accession>
<keyword evidence="2" id="KW-1185">Reference proteome</keyword>
<evidence type="ECO:0000313" key="2">
    <source>
        <dbReference type="Proteomes" id="UP000829398"/>
    </source>
</evidence>
<dbReference type="Proteomes" id="UP000829398">
    <property type="component" value="Chromosome 6"/>
</dbReference>
<gene>
    <name evidence="1" type="ORF">KPL71_018784</name>
</gene>